<dbReference type="EMBL" id="CP019343">
    <property type="protein sequence ID" value="ARN73261.1"/>
    <property type="molecule type" value="Genomic_DNA"/>
</dbReference>
<name>A0A1X9N7W1_9GAMM</name>
<gene>
    <name evidence="2" type="ORF">BST96_03545</name>
</gene>
<evidence type="ECO:0000256" key="1">
    <source>
        <dbReference type="ARBA" id="ARBA00006484"/>
    </source>
</evidence>
<dbReference type="Gene3D" id="3.40.50.720">
    <property type="entry name" value="NAD(P)-binding Rossmann-like Domain"/>
    <property type="match status" value="1"/>
</dbReference>
<evidence type="ECO:0000313" key="2">
    <source>
        <dbReference type="EMBL" id="ARN73261.1"/>
    </source>
</evidence>
<accession>A0A1X9N7W1</accession>
<dbReference type="AlphaFoldDB" id="A0A1X9N7W1"/>
<dbReference type="OrthoDB" id="6861885at2"/>
<protein>
    <submittedName>
        <fullName evidence="2">Short-chain dehydrogenase</fullName>
    </submittedName>
</protein>
<sequence>MNRLDEQCIVVTGGASGIGEATARAIIKEGGKVLIADLQEQEGQALAEELGANAVFQQTDVTSEEAIITALERANTELGPLTGVVNNAGIVGAVGSIAETSVEAFDRTMSILARAVFLGVKHATRIMKPHGKGSIVSLASTAGIVGGLGPHTYTMAKHGVVGLTKSAASELSSYGLRINAVAPGGTVTPLTAALAGNDTGIITQAIADTSPLGFACMPEDIADSIIFLLSDEARYITGQTLAIDAGITTSGLHTTFHNDDAEVILHANQRAKE</sequence>
<dbReference type="FunFam" id="3.40.50.720:FF:000084">
    <property type="entry name" value="Short-chain dehydrogenase reductase"/>
    <property type="match status" value="1"/>
</dbReference>
<dbReference type="KEGG" id="osg:BST96_03545"/>
<dbReference type="PANTHER" id="PTHR42820">
    <property type="entry name" value="SHORT-CHAIN DEHYDROGENASE REDUCTASE"/>
    <property type="match status" value="1"/>
</dbReference>
<proteinExistence type="inferred from homology"/>
<dbReference type="PANTHER" id="PTHR42820:SF1">
    <property type="entry name" value="SHORT-CHAIN DEHYDROGENASE_REDUCTASE FAMILY PROTEIN"/>
    <property type="match status" value="1"/>
</dbReference>
<dbReference type="PRINTS" id="PR00081">
    <property type="entry name" value="GDHRDH"/>
</dbReference>
<evidence type="ECO:0000313" key="3">
    <source>
        <dbReference type="Proteomes" id="UP000193450"/>
    </source>
</evidence>
<dbReference type="RefSeq" id="WP_085757369.1">
    <property type="nucleotide sequence ID" value="NZ_CP019343.1"/>
</dbReference>
<keyword evidence="3" id="KW-1185">Reference proteome</keyword>
<dbReference type="SUPFAM" id="SSF51735">
    <property type="entry name" value="NAD(P)-binding Rossmann-fold domains"/>
    <property type="match status" value="1"/>
</dbReference>
<reference evidence="2 3" key="1">
    <citation type="submission" date="2016-11" db="EMBL/GenBank/DDBJ databases">
        <title>Trade-off between light-utilization and light-protection in marine flavobacteria.</title>
        <authorList>
            <person name="Kumagai Y."/>
        </authorList>
    </citation>
    <scope>NUCLEOTIDE SEQUENCE [LARGE SCALE GENOMIC DNA]</scope>
    <source>
        <strain evidence="2 3">NBRC 107125</strain>
    </source>
</reference>
<dbReference type="STRING" id="716816.BST96_03545"/>
<comment type="similarity">
    <text evidence="1">Belongs to the short-chain dehydrogenases/reductases (SDR) family.</text>
</comment>
<organism evidence="2 3">
    <name type="scientific">Oceanicoccus sagamiensis</name>
    <dbReference type="NCBI Taxonomy" id="716816"/>
    <lineage>
        <taxon>Bacteria</taxon>
        <taxon>Pseudomonadati</taxon>
        <taxon>Pseudomonadota</taxon>
        <taxon>Gammaproteobacteria</taxon>
        <taxon>Cellvibrionales</taxon>
        <taxon>Spongiibacteraceae</taxon>
        <taxon>Oceanicoccus</taxon>
    </lineage>
</organism>
<dbReference type="Proteomes" id="UP000193450">
    <property type="component" value="Chromosome"/>
</dbReference>
<dbReference type="InterPro" id="IPR002347">
    <property type="entry name" value="SDR_fam"/>
</dbReference>
<dbReference type="PRINTS" id="PR00080">
    <property type="entry name" value="SDRFAMILY"/>
</dbReference>
<dbReference type="Pfam" id="PF13561">
    <property type="entry name" value="adh_short_C2"/>
    <property type="match status" value="1"/>
</dbReference>
<dbReference type="InterPro" id="IPR036291">
    <property type="entry name" value="NAD(P)-bd_dom_sf"/>
</dbReference>